<reference evidence="20" key="1">
    <citation type="submission" date="2016-02" db="EMBL/GenBank/DDBJ databases">
        <title>Draft Genome Sequence of Sporotomaculum syntrophicum Strain FB, a Syntrophic Benzoate Degrader.</title>
        <authorList>
            <person name="Nobu M.K."/>
            <person name="Narihiro T."/>
            <person name="Qiu Y.-L."/>
            <person name="Ohashi A."/>
            <person name="Liu W.-T."/>
            <person name="Yuji S."/>
        </authorList>
    </citation>
    <scope>NUCLEOTIDE SEQUENCE</scope>
    <source>
        <strain evidence="20">FB</strain>
    </source>
</reference>
<dbReference type="RefSeq" id="WP_161822098.1">
    <property type="nucleotide sequence ID" value="NZ_LSRS01000003.1"/>
</dbReference>
<evidence type="ECO:0000259" key="19">
    <source>
        <dbReference type="PROSITE" id="PS51483"/>
    </source>
</evidence>
<evidence type="ECO:0000256" key="4">
    <source>
        <dbReference type="ARBA" id="ARBA00022490"/>
    </source>
</evidence>
<dbReference type="Gene3D" id="3.30.56.10">
    <property type="match status" value="2"/>
</dbReference>
<evidence type="ECO:0000313" key="20">
    <source>
        <dbReference type="EMBL" id="KAF1085660.1"/>
    </source>
</evidence>
<evidence type="ECO:0000313" key="21">
    <source>
        <dbReference type="Proteomes" id="UP000798488"/>
    </source>
</evidence>
<dbReference type="InterPro" id="IPR005121">
    <property type="entry name" value="Fdx_antiC-bd"/>
</dbReference>
<dbReference type="PROSITE" id="PS50886">
    <property type="entry name" value="TRBD"/>
    <property type="match status" value="1"/>
</dbReference>
<evidence type="ECO:0000256" key="9">
    <source>
        <dbReference type="ARBA" id="ARBA00022840"/>
    </source>
</evidence>
<evidence type="ECO:0000256" key="6">
    <source>
        <dbReference type="ARBA" id="ARBA00022598"/>
    </source>
</evidence>
<dbReference type="EC" id="6.1.1.20" evidence="15"/>
<dbReference type="SUPFAM" id="SSF55681">
    <property type="entry name" value="Class II aaRS and biotin synthetases"/>
    <property type="match status" value="1"/>
</dbReference>
<dbReference type="Pfam" id="PF17759">
    <property type="entry name" value="tRNA_synthFbeta"/>
    <property type="match status" value="1"/>
</dbReference>
<protein>
    <recommendedName>
        <fullName evidence="15">Phenylalanine--tRNA ligase beta subunit</fullName>
        <ecNumber evidence="15">6.1.1.20</ecNumber>
    </recommendedName>
    <alternativeName>
        <fullName evidence="15">Phenylalanyl-tRNA synthetase beta subunit</fullName>
        <shortName evidence="15">PheRS</shortName>
    </alternativeName>
</protein>
<keyword evidence="7 15" id="KW-0479">Metal-binding</keyword>
<feature type="domain" description="TRNA-binding" evidence="17">
    <location>
        <begin position="39"/>
        <end position="154"/>
    </location>
</feature>
<evidence type="ECO:0000256" key="10">
    <source>
        <dbReference type="ARBA" id="ARBA00022842"/>
    </source>
</evidence>
<dbReference type="GO" id="GO:0004826">
    <property type="term" value="F:phenylalanine-tRNA ligase activity"/>
    <property type="evidence" value="ECO:0007669"/>
    <property type="project" value="UniProtKB-UniRule"/>
</dbReference>
<evidence type="ECO:0000256" key="8">
    <source>
        <dbReference type="ARBA" id="ARBA00022741"/>
    </source>
</evidence>
<feature type="binding site" evidence="15">
    <location>
        <position position="461"/>
    </location>
    <ligand>
        <name>Mg(2+)</name>
        <dbReference type="ChEBI" id="CHEBI:18420"/>
        <note>shared with alpha subunit</note>
    </ligand>
</feature>
<dbReference type="InterPro" id="IPR009061">
    <property type="entry name" value="DNA-bd_dom_put_sf"/>
</dbReference>
<dbReference type="InterPro" id="IPR002547">
    <property type="entry name" value="tRNA-bd_dom"/>
</dbReference>
<dbReference type="FunFam" id="3.50.40.10:FF:000001">
    <property type="entry name" value="Phenylalanine--tRNA ligase beta subunit"/>
    <property type="match status" value="1"/>
</dbReference>
<evidence type="ECO:0000259" key="18">
    <source>
        <dbReference type="PROSITE" id="PS51447"/>
    </source>
</evidence>
<dbReference type="GO" id="GO:0000049">
    <property type="term" value="F:tRNA binding"/>
    <property type="evidence" value="ECO:0007669"/>
    <property type="project" value="UniProtKB-UniRule"/>
</dbReference>
<dbReference type="InterPro" id="IPR045060">
    <property type="entry name" value="Phe-tRNA-ligase_IIc_bsu"/>
</dbReference>
<comment type="subunit">
    <text evidence="3 15">Tetramer of two alpha and two beta subunits.</text>
</comment>
<dbReference type="GO" id="GO:0005524">
    <property type="term" value="F:ATP binding"/>
    <property type="evidence" value="ECO:0007669"/>
    <property type="project" value="UniProtKB-UniRule"/>
</dbReference>
<dbReference type="InterPro" id="IPR005146">
    <property type="entry name" value="B3/B4_tRNA-bd"/>
</dbReference>
<keyword evidence="11 16" id="KW-0694">RNA-binding</keyword>
<keyword evidence="13 15" id="KW-0030">Aminoacyl-tRNA synthetase</keyword>
<evidence type="ECO:0000256" key="11">
    <source>
        <dbReference type="ARBA" id="ARBA00022884"/>
    </source>
</evidence>
<evidence type="ECO:0000256" key="13">
    <source>
        <dbReference type="ARBA" id="ARBA00023146"/>
    </source>
</evidence>
<dbReference type="Pfam" id="PF01588">
    <property type="entry name" value="tRNA_bind"/>
    <property type="match status" value="1"/>
</dbReference>
<dbReference type="PROSITE" id="PS51483">
    <property type="entry name" value="B5"/>
    <property type="match status" value="1"/>
</dbReference>
<dbReference type="GO" id="GO:0016740">
    <property type="term" value="F:transferase activity"/>
    <property type="evidence" value="ECO:0007669"/>
    <property type="project" value="UniProtKB-ARBA"/>
</dbReference>
<feature type="binding site" evidence="15">
    <location>
        <position position="471"/>
    </location>
    <ligand>
        <name>Mg(2+)</name>
        <dbReference type="ChEBI" id="CHEBI:18420"/>
        <note>shared with alpha subunit</note>
    </ligand>
</feature>
<dbReference type="Gene3D" id="3.30.930.10">
    <property type="entry name" value="Bira Bifunctional Protein, Domain 2"/>
    <property type="match status" value="1"/>
</dbReference>
<keyword evidence="12 15" id="KW-0648">Protein biosynthesis</keyword>
<dbReference type="HAMAP" id="MF_00283">
    <property type="entry name" value="Phe_tRNA_synth_beta1"/>
    <property type="match status" value="1"/>
</dbReference>
<name>A0A9D3AWN1_9FIRM</name>
<keyword evidence="4 15" id="KW-0963">Cytoplasm</keyword>
<accession>A0A9D3AWN1</accession>
<comment type="catalytic activity">
    <reaction evidence="14 15">
        <text>tRNA(Phe) + L-phenylalanine + ATP = L-phenylalanyl-tRNA(Phe) + AMP + diphosphate + H(+)</text>
        <dbReference type="Rhea" id="RHEA:19413"/>
        <dbReference type="Rhea" id="RHEA-COMP:9668"/>
        <dbReference type="Rhea" id="RHEA-COMP:9699"/>
        <dbReference type="ChEBI" id="CHEBI:15378"/>
        <dbReference type="ChEBI" id="CHEBI:30616"/>
        <dbReference type="ChEBI" id="CHEBI:33019"/>
        <dbReference type="ChEBI" id="CHEBI:58095"/>
        <dbReference type="ChEBI" id="CHEBI:78442"/>
        <dbReference type="ChEBI" id="CHEBI:78531"/>
        <dbReference type="ChEBI" id="CHEBI:456215"/>
        <dbReference type="EC" id="6.1.1.20"/>
    </reaction>
</comment>
<dbReference type="InterPro" id="IPR004532">
    <property type="entry name" value="Phe-tRNA-ligase_IIc_bsu_bact"/>
</dbReference>
<dbReference type="Gene3D" id="3.30.70.380">
    <property type="entry name" value="Ferrodoxin-fold anticodon-binding domain"/>
    <property type="match status" value="1"/>
</dbReference>
<dbReference type="GO" id="GO:0140096">
    <property type="term" value="F:catalytic activity, acting on a protein"/>
    <property type="evidence" value="ECO:0007669"/>
    <property type="project" value="UniProtKB-ARBA"/>
</dbReference>
<keyword evidence="10 15" id="KW-0460">Magnesium</keyword>
<evidence type="ECO:0000259" key="17">
    <source>
        <dbReference type="PROSITE" id="PS50886"/>
    </source>
</evidence>
<sequence length="807" mass="89144">MRVSFNWLKEYVDIDVSPAALAESLTLAGLAVEGMEEPGKEIEKVFTGKIIKIDTHPNADKLVICQVSLGGEEQTQIVTGATNVREGQVVPVAVVGAKLAGGLTIKKAKLRGVESRGMLCSGAELGMDPDILPEEQQHGIMILSADTPVGVDVKPLLGLDDIIMELELTPNRGDCMSMLGVAREVAALLQKPLKMPAVQLSEIPPELQDRVRVDIDDADLCRRYVARLLKNVKIGPSPAWMQQRLRAAGVRPISNVVDVTNYVMLEMGQPMHAFDYDKLQDGHIIVRRAASGETIISLDKAERKLVSDMLVIADPGGPVAVAGVMGGLESEVMEDTTAVLLESAYFKPISVRRTSRDLGLRSESSSRFEKGIDITGCLRAADRAAALLQDMGAADTVDLVVDNYPEPAVEKTVLLRPDRVNQYLDTDLTTAEISKLLTRLHFKVQEDHNGLLVHIPGYRPDISIEVDLIEEVARLYGYKNVKNTLPTGVITQGSRTVAQRLALKVKDFLARSGFKEVITYSFMNNRVFDRVGLPKEHRYRNAVQLQNPLSEEQAVMRTLLFPGLLEVLQRNSNRRLKDGAVFELGRVFYPRAGEILPKEVPMLAAAVTGFTPGSWNTQPVSMDFYYLKGCLDTLLAYVGIKDVSYRPATDIFGSHPGRTAKVLAGDVELGVIGELHPDVQESYDLTQRVVAMELNFHRLIQVASTSKKYHPLPKYPGVERDLAIVVRQDIPSQQIIDKIYQHGGDILRDVQVFDIYRGAQFASDQHSMAFALKFQAVDRTLTDEEVAYKTDAIMEALQRDFGAILRQ</sequence>
<dbReference type="Proteomes" id="UP000798488">
    <property type="component" value="Unassembled WGS sequence"/>
</dbReference>
<dbReference type="NCBIfam" id="NF045760">
    <property type="entry name" value="YtpR"/>
    <property type="match status" value="1"/>
</dbReference>
<feature type="domain" description="FDX-ACB" evidence="18">
    <location>
        <begin position="713"/>
        <end position="806"/>
    </location>
</feature>
<dbReference type="GO" id="GO:0000287">
    <property type="term" value="F:magnesium ion binding"/>
    <property type="evidence" value="ECO:0007669"/>
    <property type="project" value="UniProtKB-UniRule"/>
</dbReference>
<dbReference type="CDD" id="cd00769">
    <property type="entry name" value="PheRS_beta_core"/>
    <property type="match status" value="1"/>
</dbReference>
<feature type="domain" description="B5" evidence="19">
    <location>
        <begin position="408"/>
        <end position="483"/>
    </location>
</feature>
<dbReference type="EMBL" id="LSRS01000003">
    <property type="protein sequence ID" value="KAF1085660.1"/>
    <property type="molecule type" value="Genomic_DNA"/>
</dbReference>
<evidence type="ECO:0000256" key="14">
    <source>
        <dbReference type="ARBA" id="ARBA00049255"/>
    </source>
</evidence>
<evidence type="ECO:0000256" key="5">
    <source>
        <dbReference type="ARBA" id="ARBA00022555"/>
    </source>
</evidence>
<dbReference type="PANTHER" id="PTHR10947:SF0">
    <property type="entry name" value="PHENYLALANINE--TRNA LIGASE BETA SUBUNIT"/>
    <property type="match status" value="1"/>
</dbReference>
<dbReference type="InterPro" id="IPR041616">
    <property type="entry name" value="PheRS_beta_core"/>
</dbReference>
<dbReference type="Pfam" id="PF03484">
    <property type="entry name" value="B5"/>
    <property type="match status" value="1"/>
</dbReference>
<dbReference type="SUPFAM" id="SSF56037">
    <property type="entry name" value="PheT/TilS domain"/>
    <property type="match status" value="1"/>
</dbReference>
<feature type="binding site" evidence="15">
    <location>
        <position position="470"/>
    </location>
    <ligand>
        <name>Mg(2+)</name>
        <dbReference type="ChEBI" id="CHEBI:18420"/>
        <note>shared with alpha subunit</note>
    </ligand>
</feature>
<dbReference type="NCBIfam" id="TIGR00472">
    <property type="entry name" value="pheT_bact"/>
    <property type="match status" value="1"/>
</dbReference>
<comment type="cofactor">
    <cofactor evidence="15">
        <name>Mg(2+)</name>
        <dbReference type="ChEBI" id="CHEBI:18420"/>
    </cofactor>
    <text evidence="15">Binds 2 magnesium ions per tetramer.</text>
</comment>
<dbReference type="OrthoDB" id="9805455at2"/>
<dbReference type="InterPro" id="IPR036690">
    <property type="entry name" value="Fdx_antiC-bd_sf"/>
</dbReference>
<dbReference type="InterPro" id="IPR033714">
    <property type="entry name" value="tRNA_bind_bactPheRS"/>
</dbReference>
<proteinExistence type="inferred from homology"/>
<dbReference type="Gene3D" id="3.50.40.10">
    <property type="entry name" value="Phenylalanyl-trna Synthetase, Chain B, domain 3"/>
    <property type="match status" value="1"/>
</dbReference>
<keyword evidence="21" id="KW-1185">Reference proteome</keyword>
<evidence type="ECO:0000256" key="1">
    <source>
        <dbReference type="ARBA" id="ARBA00004496"/>
    </source>
</evidence>
<dbReference type="InterPro" id="IPR045864">
    <property type="entry name" value="aa-tRNA-synth_II/BPL/LPL"/>
</dbReference>
<dbReference type="SUPFAM" id="SSF50249">
    <property type="entry name" value="Nucleic acid-binding proteins"/>
    <property type="match status" value="1"/>
</dbReference>
<dbReference type="SMART" id="SM00873">
    <property type="entry name" value="B3_4"/>
    <property type="match status" value="1"/>
</dbReference>
<evidence type="ECO:0000256" key="12">
    <source>
        <dbReference type="ARBA" id="ARBA00022917"/>
    </source>
</evidence>
<comment type="caution">
    <text evidence="20">The sequence shown here is derived from an EMBL/GenBank/DDBJ whole genome shotgun (WGS) entry which is preliminary data.</text>
</comment>
<dbReference type="Gene3D" id="2.40.50.140">
    <property type="entry name" value="Nucleic acid-binding proteins"/>
    <property type="match status" value="1"/>
</dbReference>
<evidence type="ECO:0000256" key="7">
    <source>
        <dbReference type="ARBA" id="ARBA00022723"/>
    </source>
</evidence>
<dbReference type="FunFam" id="3.30.70.380:FF:000001">
    <property type="entry name" value="Phenylalanine--tRNA ligase beta subunit"/>
    <property type="match status" value="1"/>
</dbReference>
<evidence type="ECO:0000256" key="3">
    <source>
        <dbReference type="ARBA" id="ARBA00011209"/>
    </source>
</evidence>
<dbReference type="PANTHER" id="PTHR10947">
    <property type="entry name" value="PHENYLALANYL-TRNA SYNTHETASE BETA CHAIN AND LEUCINE-RICH REPEAT-CONTAINING PROTEIN 47"/>
    <property type="match status" value="1"/>
</dbReference>
<dbReference type="InterPro" id="IPR020825">
    <property type="entry name" value="Phe-tRNA_synthase-like_B3/B4"/>
</dbReference>
<dbReference type="GO" id="GO:0006432">
    <property type="term" value="P:phenylalanyl-tRNA aminoacylation"/>
    <property type="evidence" value="ECO:0007669"/>
    <property type="project" value="UniProtKB-UniRule"/>
</dbReference>
<keyword evidence="5 16" id="KW-0820">tRNA-binding</keyword>
<dbReference type="SMART" id="SM00874">
    <property type="entry name" value="B5"/>
    <property type="match status" value="1"/>
</dbReference>
<feature type="binding site" evidence="15">
    <location>
        <position position="467"/>
    </location>
    <ligand>
        <name>Mg(2+)</name>
        <dbReference type="ChEBI" id="CHEBI:18420"/>
        <note>shared with alpha subunit</note>
    </ligand>
</feature>
<keyword evidence="8 15" id="KW-0547">Nucleotide-binding</keyword>
<dbReference type="SMART" id="SM00896">
    <property type="entry name" value="FDX-ACB"/>
    <property type="match status" value="1"/>
</dbReference>
<dbReference type="FunFam" id="2.40.50.140:FF:000045">
    <property type="entry name" value="Phenylalanine--tRNA ligase beta subunit"/>
    <property type="match status" value="1"/>
</dbReference>
<dbReference type="InterPro" id="IPR012340">
    <property type="entry name" value="NA-bd_OB-fold"/>
</dbReference>
<dbReference type="GO" id="GO:0009328">
    <property type="term" value="C:phenylalanine-tRNA ligase complex"/>
    <property type="evidence" value="ECO:0007669"/>
    <property type="project" value="TreeGrafter"/>
</dbReference>
<keyword evidence="6 15" id="KW-0436">Ligase</keyword>
<dbReference type="AlphaFoldDB" id="A0A9D3AWN1"/>
<comment type="similarity">
    <text evidence="2 15">Belongs to the phenylalanyl-tRNA synthetase beta subunit family. Type 1 subfamily.</text>
</comment>
<dbReference type="CDD" id="cd02796">
    <property type="entry name" value="tRNA_bind_bactPheRS"/>
    <property type="match status" value="1"/>
</dbReference>
<dbReference type="Pfam" id="PF03483">
    <property type="entry name" value="B3_4"/>
    <property type="match status" value="1"/>
</dbReference>
<evidence type="ECO:0000256" key="16">
    <source>
        <dbReference type="PROSITE-ProRule" id="PRU00209"/>
    </source>
</evidence>
<gene>
    <name evidence="15 20" type="primary">pheT</name>
    <name evidence="20" type="ORF">SPSYN_01803</name>
</gene>
<organism evidence="20 21">
    <name type="scientific">Sporotomaculum syntrophicum</name>
    <dbReference type="NCBI Taxonomy" id="182264"/>
    <lineage>
        <taxon>Bacteria</taxon>
        <taxon>Bacillati</taxon>
        <taxon>Bacillota</taxon>
        <taxon>Clostridia</taxon>
        <taxon>Eubacteriales</taxon>
        <taxon>Desulfallaceae</taxon>
        <taxon>Sporotomaculum</taxon>
    </lineage>
</organism>
<keyword evidence="9 15" id="KW-0067">ATP-binding</keyword>
<evidence type="ECO:0000256" key="2">
    <source>
        <dbReference type="ARBA" id="ARBA00008653"/>
    </source>
</evidence>
<dbReference type="PROSITE" id="PS51447">
    <property type="entry name" value="FDX_ACB"/>
    <property type="match status" value="1"/>
</dbReference>
<dbReference type="SUPFAM" id="SSF46955">
    <property type="entry name" value="Putative DNA-binding domain"/>
    <property type="match status" value="1"/>
</dbReference>
<evidence type="ECO:0000256" key="15">
    <source>
        <dbReference type="HAMAP-Rule" id="MF_00283"/>
    </source>
</evidence>
<dbReference type="SUPFAM" id="SSF54991">
    <property type="entry name" value="Anticodon-binding domain of PheRS"/>
    <property type="match status" value="1"/>
</dbReference>
<dbReference type="Pfam" id="PF03147">
    <property type="entry name" value="FDX-ACB"/>
    <property type="match status" value="1"/>
</dbReference>
<dbReference type="InterPro" id="IPR005147">
    <property type="entry name" value="tRNA_synthase_B5-dom"/>
</dbReference>
<comment type="subcellular location">
    <subcellularLocation>
        <location evidence="1 15">Cytoplasm</location>
    </subcellularLocation>
</comment>